<dbReference type="PANTHER" id="PTHR46796">
    <property type="entry name" value="HTH-TYPE TRANSCRIPTIONAL ACTIVATOR RHAS-RELATED"/>
    <property type="match status" value="1"/>
</dbReference>
<dbReference type="Proteomes" id="UP000188551">
    <property type="component" value="Unassembled WGS sequence"/>
</dbReference>
<dbReference type="Pfam" id="PF12833">
    <property type="entry name" value="HTH_18"/>
    <property type="match status" value="1"/>
</dbReference>
<organism evidence="6 7">
    <name type="scientific">Amycolatopsis azurea DSM 43854</name>
    <dbReference type="NCBI Taxonomy" id="1238180"/>
    <lineage>
        <taxon>Bacteria</taxon>
        <taxon>Bacillati</taxon>
        <taxon>Actinomycetota</taxon>
        <taxon>Actinomycetes</taxon>
        <taxon>Pseudonocardiales</taxon>
        <taxon>Pseudonocardiaceae</taxon>
        <taxon>Amycolatopsis</taxon>
    </lineage>
</organism>
<evidence type="ECO:0000259" key="5">
    <source>
        <dbReference type="PROSITE" id="PS01124"/>
    </source>
</evidence>
<dbReference type="PROSITE" id="PS01124">
    <property type="entry name" value="HTH_ARAC_FAMILY_2"/>
    <property type="match status" value="1"/>
</dbReference>
<dbReference type="EMBL" id="MUXN01000002">
    <property type="protein sequence ID" value="OOC08031.1"/>
    <property type="molecule type" value="Genomic_DNA"/>
</dbReference>
<name>A0ABX3JMY9_9PSEU</name>
<feature type="region of interest" description="Disordered" evidence="4">
    <location>
        <begin position="340"/>
        <end position="367"/>
    </location>
</feature>
<keyword evidence="3" id="KW-0804">Transcription</keyword>
<dbReference type="InterPro" id="IPR050204">
    <property type="entry name" value="AraC_XylS_family_regulators"/>
</dbReference>
<evidence type="ECO:0000256" key="1">
    <source>
        <dbReference type="ARBA" id="ARBA00023015"/>
    </source>
</evidence>
<dbReference type="InterPro" id="IPR018060">
    <property type="entry name" value="HTH_AraC"/>
</dbReference>
<dbReference type="SUPFAM" id="SSF46689">
    <property type="entry name" value="Homeodomain-like"/>
    <property type="match status" value="2"/>
</dbReference>
<dbReference type="InterPro" id="IPR018062">
    <property type="entry name" value="HTH_AraC-typ_CS"/>
</dbReference>
<reference evidence="6 7" key="1">
    <citation type="submission" date="2017-02" db="EMBL/GenBank/DDBJ databases">
        <title>Amycolatopsis azurea DSM 43854 draft genome.</title>
        <authorList>
            <person name="Mayilraj S."/>
        </authorList>
    </citation>
    <scope>NUCLEOTIDE SEQUENCE [LARGE SCALE GENOMIC DNA]</scope>
    <source>
        <strain evidence="6 7">DSM 43854</strain>
    </source>
</reference>
<dbReference type="InterPro" id="IPR009057">
    <property type="entry name" value="Homeodomain-like_sf"/>
</dbReference>
<sequence>MISTVKSPAETNHVPKPLVSFAIVFERVGSTIVDVLSDVLSVVRTGRPRSALVAWDGPWAQQFAPVPGAVGFRVVVRGSCVLLPADAAPIRLVAGDVVLLPHGRGHVLADGPATSPTTQACAPAADDSPPLAIADTAGRSTVTLCGAYELAPEGHHPLLQDLPEVLHLDSRADGRTELKTVVDMLGAEVERQRLGTDAAIPALLDMLLLYALRAWFDGTPTDPETGWAAALRDPAIAAALHAIHRDPAHPWTVASLGERAGLSRAPFARRFTELAGRPPVRYLTWWRMTTAARLLRESDTPLSTIAEAVGYHSEFAFAVAFKRQYGTPPGTYRRSTRLRETGFRTGANRVPDPAGPVPNRRRIPAPG</sequence>
<dbReference type="PROSITE" id="PS00041">
    <property type="entry name" value="HTH_ARAC_FAMILY_1"/>
    <property type="match status" value="1"/>
</dbReference>
<keyword evidence="2" id="KW-0238">DNA-binding</keyword>
<evidence type="ECO:0000256" key="3">
    <source>
        <dbReference type="ARBA" id="ARBA00023163"/>
    </source>
</evidence>
<comment type="caution">
    <text evidence="6">The sequence shown here is derived from an EMBL/GenBank/DDBJ whole genome shotgun (WGS) entry which is preliminary data.</text>
</comment>
<keyword evidence="1" id="KW-0805">Transcription regulation</keyword>
<accession>A0ABX3JMY9</accession>
<proteinExistence type="predicted"/>
<feature type="domain" description="HTH araC/xylS-type" evidence="5">
    <location>
        <begin position="237"/>
        <end position="335"/>
    </location>
</feature>
<evidence type="ECO:0000313" key="7">
    <source>
        <dbReference type="Proteomes" id="UP000188551"/>
    </source>
</evidence>
<dbReference type="Gene3D" id="1.10.10.60">
    <property type="entry name" value="Homeodomain-like"/>
    <property type="match status" value="2"/>
</dbReference>
<keyword evidence="7" id="KW-1185">Reference proteome</keyword>
<gene>
    <name evidence="6" type="ORF">B0293_03865</name>
</gene>
<dbReference type="PANTHER" id="PTHR46796:SF7">
    <property type="entry name" value="ARAC FAMILY TRANSCRIPTIONAL REGULATOR"/>
    <property type="match status" value="1"/>
</dbReference>
<evidence type="ECO:0000256" key="2">
    <source>
        <dbReference type="ARBA" id="ARBA00023125"/>
    </source>
</evidence>
<evidence type="ECO:0000313" key="6">
    <source>
        <dbReference type="EMBL" id="OOC08031.1"/>
    </source>
</evidence>
<dbReference type="Pfam" id="PF12852">
    <property type="entry name" value="Cupin_6"/>
    <property type="match status" value="1"/>
</dbReference>
<evidence type="ECO:0000256" key="4">
    <source>
        <dbReference type="SAM" id="MobiDB-lite"/>
    </source>
</evidence>
<dbReference type="SMART" id="SM00342">
    <property type="entry name" value="HTH_ARAC"/>
    <property type="match status" value="1"/>
</dbReference>
<dbReference type="InterPro" id="IPR032783">
    <property type="entry name" value="AraC_lig"/>
</dbReference>
<protein>
    <submittedName>
        <fullName evidence="6">AraC family transcriptional regulator</fullName>
    </submittedName>
</protein>